<comment type="subcellular location">
    <subcellularLocation>
        <location evidence="1">Plastid</location>
        <location evidence="1">Chloroplast</location>
    </subcellularLocation>
</comment>
<keyword evidence="12" id="KW-1185">Reference proteome</keyword>
<dbReference type="Pfam" id="PF06351">
    <property type="entry name" value="Allene_ox_cyc"/>
    <property type="match status" value="1"/>
</dbReference>
<dbReference type="InterPro" id="IPR034871">
    <property type="entry name" value="Allene_oxi_cyc_sf"/>
</dbReference>
<dbReference type="GeneID" id="112284572"/>
<dbReference type="PaxDb" id="3218-PP1S264_63V6.1"/>
<dbReference type="PANTHER" id="PTHR31843:SF11">
    <property type="entry name" value="ALLENE OXIDE CYCLASE 4, CHLOROPLASTIC"/>
    <property type="match status" value="1"/>
</dbReference>
<keyword evidence="7" id="KW-0413">Isomerase</keyword>
<proteinExistence type="inferred from homology"/>
<gene>
    <name evidence="11" type="primary">LOC112284572</name>
    <name evidence="10" type="ORF">PHYPA_010382</name>
</gene>
<keyword evidence="6" id="KW-0809">Transit peptide</keyword>
<evidence type="ECO:0000313" key="10">
    <source>
        <dbReference type="EMBL" id="PNR51196.1"/>
    </source>
</evidence>
<dbReference type="AlphaFoldDB" id="A0A2K1KBP1"/>
<evidence type="ECO:0000313" key="12">
    <source>
        <dbReference type="Proteomes" id="UP000006727"/>
    </source>
</evidence>
<dbReference type="PANTHER" id="PTHR31843">
    <property type="entry name" value="ALLENE OXIDE CYCLASE 4, CHLOROPLASTIC"/>
    <property type="match status" value="1"/>
</dbReference>
<comment type="catalytic activity">
    <reaction evidence="8">
        <text>(9Z,13S,15Z)-12,13-epoxyoctadeca-9,11,15-trienoate = (9S,13S,15Z)-12-oxophyto-10,15-dienoate</text>
        <dbReference type="Rhea" id="RHEA:22592"/>
        <dbReference type="ChEBI" id="CHEBI:36438"/>
        <dbReference type="ChEBI" id="CHEBI:57411"/>
        <dbReference type="EC" id="5.3.99.6"/>
    </reaction>
</comment>
<dbReference type="RefSeq" id="XP_024380240.1">
    <property type="nucleotide sequence ID" value="XM_024524472.2"/>
</dbReference>
<evidence type="ECO:0000256" key="1">
    <source>
        <dbReference type="ARBA" id="ARBA00004229"/>
    </source>
</evidence>
<dbReference type="GO" id="GO:0009507">
    <property type="term" value="C:chloroplast"/>
    <property type="evidence" value="ECO:0007669"/>
    <property type="project" value="UniProtKB-SubCell"/>
</dbReference>
<dbReference type="Gramene" id="Pp3c7_14330V3.2">
    <property type="protein sequence ID" value="Pp3c7_14330V3.2"/>
    <property type="gene ID" value="Pp3c7_14330"/>
</dbReference>
<evidence type="ECO:0000256" key="7">
    <source>
        <dbReference type="ARBA" id="ARBA00023235"/>
    </source>
</evidence>
<organism evidence="10">
    <name type="scientific">Physcomitrium patens</name>
    <name type="common">Spreading-leaved earth moss</name>
    <name type="synonym">Physcomitrella patens</name>
    <dbReference type="NCBI Taxonomy" id="3218"/>
    <lineage>
        <taxon>Eukaryota</taxon>
        <taxon>Viridiplantae</taxon>
        <taxon>Streptophyta</taxon>
        <taxon>Embryophyta</taxon>
        <taxon>Bryophyta</taxon>
        <taxon>Bryophytina</taxon>
        <taxon>Bryopsida</taxon>
        <taxon>Funariidae</taxon>
        <taxon>Funariales</taxon>
        <taxon>Funariaceae</taxon>
        <taxon>Physcomitrium</taxon>
    </lineage>
</organism>
<dbReference type="GO" id="GO:0046423">
    <property type="term" value="F:allene-oxide cyclase activity"/>
    <property type="evidence" value="ECO:0007669"/>
    <property type="project" value="UniProtKB-EC"/>
</dbReference>
<dbReference type="InterPro" id="IPR044859">
    <property type="entry name" value="Allene_oxi_cyc_Dirigent"/>
</dbReference>
<dbReference type="EnsemblPlants" id="Pp3c7_14330V3.1">
    <property type="protein sequence ID" value="Pp3c7_14330V3.1"/>
    <property type="gene ID" value="Pp3c7_14330"/>
</dbReference>
<evidence type="ECO:0000256" key="8">
    <source>
        <dbReference type="ARBA" id="ARBA00049891"/>
    </source>
</evidence>
<keyword evidence="5" id="KW-0934">Plastid</keyword>
<dbReference type="EC" id="5.3.99.6" evidence="3"/>
<dbReference type="STRING" id="3218.A0A2K1KBP1"/>
<sequence>MATSLVASSPIVSTASMRTSSEAFSSPRGVGANVGSQSGSLLSTTLQRPVFNQSTDANKSLRMSTQRVCVTSDLEAPNLRINVPKKSSNKSDISNPTEVLLEKFAAMGPPNDTELSRMNEAADRLFLWDDVPKLVTEQTFTVYELNEFDRDSPAFLELSRQTVNRVDPNTGDHIKALGDQVPFTNKLYNSALEMRLGITTGICLHMKNYPGRGAPELHSLPFFTSDHYETIMSWYFGDMGHISGMGPFINFQDTLMGITGGTGFFAEARGVVRLHPITPFKFMYTFTLSGIPELPGFLTKELAPPHFEVESHPDALKCKSESVLPNYTD</sequence>
<protein>
    <recommendedName>
        <fullName evidence="3">allene-oxide cyclase</fullName>
        <ecNumber evidence="3">5.3.99.6</ecNumber>
    </recommendedName>
</protein>
<evidence type="ECO:0000256" key="3">
    <source>
        <dbReference type="ARBA" id="ARBA00012209"/>
    </source>
</evidence>
<dbReference type="OrthoDB" id="1919227at2759"/>
<reference evidence="10 12" key="1">
    <citation type="journal article" date="2008" name="Science">
        <title>The Physcomitrella genome reveals evolutionary insights into the conquest of land by plants.</title>
        <authorList>
            <person name="Rensing S."/>
            <person name="Lang D."/>
            <person name="Zimmer A."/>
            <person name="Terry A."/>
            <person name="Salamov A."/>
            <person name="Shapiro H."/>
            <person name="Nishiyama T."/>
            <person name="Perroud P.-F."/>
            <person name="Lindquist E."/>
            <person name="Kamisugi Y."/>
            <person name="Tanahashi T."/>
            <person name="Sakakibara K."/>
            <person name="Fujita T."/>
            <person name="Oishi K."/>
            <person name="Shin-I T."/>
            <person name="Kuroki Y."/>
            <person name="Toyoda A."/>
            <person name="Suzuki Y."/>
            <person name="Hashimoto A."/>
            <person name="Yamaguchi K."/>
            <person name="Sugano A."/>
            <person name="Kohara Y."/>
            <person name="Fujiyama A."/>
            <person name="Anterola A."/>
            <person name="Aoki S."/>
            <person name="Ashton N."/>
            <person name="Barbazuk W.B."/>
            <person name="Barker E."/>
            <person name="Bennetzen J."/>
            <person name="Bezanilla M."/>
            <person name="Blankenship R."/>
            <person name="Cho S.H."/>
            <person name="Dutcher S."/>
            <person name="Estelle M."/>
            <person name="Fawcett J.A."/>
            <person name="Gundlach H."/>
            <person name="Hanada K."/>
            <person name="Heyl A."/>
            <person name="Hicks K.A."/>
            <person name="Hugh J."/>
            <person name="Lohr M."/>
            <person name="Mayer K."/>
            <person name="Melkozernov A."/>
            <person name="Murata T."/>
            <person name="Nelson D."/>
            <person name="Pils B."/>
            <person name="Prigge M."/>
            <person name="Reiss B."/>
            <person name="Renner T."/>
            <person name="Rombauts S."/>
            <person name="Rushton P."/>
            <person name="Sanderfoot A."/>
            <person name="Schween G."/>
            <person name="Shiu S.-H."/>
            <person name="Stueber K."/>
            <person name="Theodoulou F.L."/>
            <person name="Tu H."/>
            <person name="Van de Peer Y."/>
            <person name="Verrier P.J."/>
            <person name="Waters E."/>
            <person name="Wood A."/>
            <person name="Yang L."/>
            <person name="Cove D."/>
            <person name="Cuming A."/>
            <person name="Hasebe M."/>
            <person name="Lucas S."/>
            <person name="Mishler D.B."/>
            <person name="Reski R."/>
            <person name="Grigoriev I."/>
            <person name="Quatrano R.S."/>
            <person name="Boore J.L."/>
        </authorList>
    </citation>
    <scope>NUCLEOTIDE SEQUENCE [LARGE SCALE GENOMIC DNA]</scope>
    <source>
        <strain evidence="11 12">cv. Gransden 2004</strain>
    </source>
</reference>
<dbReference type="EnsemblPlants" id="Pp3c7_14330V3.2">
    <property type="protein sequence ID" value="Pp3c7_14330V3.2"/>
    <property type="gene ID" value="Pp3c7_14330"/>
</dbReference>
<dbReference type="Gramene" id="Pp3c7_14330V3.1">
    <property type="protein sequence ID" value="Pp3c7_14330V3.1"/>
    <property type="gene ID" value="Pp3c7_14330"/>
</dbReference>
<name>A0A2K1KBP1_PHYPA</name>
<dbReference type="Proteomes" id="UP000006727">
    <property type="component" value="Chromosome 7"/>
</dbReference>
<comment type="similarity">
    <text evidence="2">Belongs to the allene oxide cyclase family.</text>
</comment>
<evidence type="ECO:0000256" key="6">
    <source>
        <dbReference type="ARBA" id="ARBA00022946"/>
    </source>
</evidence>
<reference evidence="11" key="3">
    <citation type="submission" date="2020-12" db="UniProtKB">
        <authorList>
            <consortium name="EnsemblPlants"/>
        </authorList>
    </citation>
    <scope>IDENTIFICATION</scope>
</reference>
<evidence type="ECO:0000256" key="9">
    <source>
        <dbReference type="SAM" id="MobiDB-lite"/>
    </source>
</evidence>
<reference evidence="10 12" key="2">
    <citation type="journal article" date="2018" name="Plant J.">
        <title>The Physcomitrella patens chromosome-scale assembly reveals moss genome structure and evolution.</title>
        <authorList>
            <person name="Lang D."/>
            <person name="Ullrich K.K."/>
            <person name="Murat F."/>
            <person name="Fuchs J."/>
            <person name="Jenkins J."/>
            <person name="Haas F.B."/>
            <person name="Piednoel M."/>
            <person name="Gundlach H."/>
            <person name="Van Bel M."/>
            <person name="Meyberg R."/>
            <person name="Vives C."/>
            <person name="Morata J."/>
            <person name="Symeonidi A."/>
            <person name="Hiss M."/>
            <person name="Muchero W."/>
            <person name="Kamisugi Y."/>
            <person name="Saleh O."/>
            <person name="Blanc G."/>
            <person name="Decker E.L."/>
            <person name="van Gessel N."/>
            <person name="Grimwood J."/>
            <person name="Hayes R.D."/>
            <person name="Graham S.W."/>
            <person name="Gunter L.E."/>
            <person name="McDaniel S.F."/>
            <person name="Hoernstein S.N.W."/>
            <person name="Larsson A."/>
            <person name="Li F.W."/>
            <person name="Perroud P.F."/>
            <person name="Phillips J."/>
            <person name="Ranjan P."/>
            <person name="Rokshar D.S."/>
            <person name="Rothfels C.J."/>
            <person name="Schneider L."/>
            <person name="Shu S."/>
            <person name="Stevenson D.W."/>
            <person name="Thummler F."/>
            <person name="Tillich M."/>
            <person name="Villarreal Aguilar J.C."/>
            <person name="Widiez T."/>
            <person name="Wong G.K."/>
            <person name="Wymore A."/>
            <person name="Zhang Y."/>
            <person name="Zimmer A.D."/>
            <person name="Quatrano R.S."/>
            <person name="Mayer K.F.X."/>
            <person name="Goodstein D."/>
            <person name="Casacuberta J.M."/>
            <person name="Vandepoele K."/>
            <person name="Reski R."/>
            <person name="Cuming A.C."/>
            <person name="Tuskan G.A."/>
            <person name="Maumus F."/>
            <person name="Salse J."/>
            <person name="Schmutz J."/>
            <person name="Rensing S.A."/>
        </authorList>
    </citation>
    <scope>NUCLEOTIDE SEQUENCE [LARGE SCALE GENOMIC DNA]</scope>
    <source>
        <strain evidence="11 12">cv. Gransden 2004</strain>
    </source>
</reference>
<keyword evidence="4" id="KW-0150">Chloroplast</keyword>
<evidence type="ECO:0000256" key="5">
    <source>
        <dbReference type="ARBA" id="ARBA00022640"/>
    </source>
</evidence>
<dbReference type="SUPFAM" id="SSF141493">
    <property type="entry name" value="Allene oxide cyclase-like"/>
    <property type="match status" value="1"/>
</dbReference>
<accession>A0A2K1KBP1</accession>
<evidence type="ECO:0000256" key="4">
    <source>
        <dbReference type="ARBA" id="ARBA00022528"/>
    </source>
</evidence>
<evidence type="ECO:0000313" key="11">
    <source>
        <dbReference type="EnsemblPlants" id="Pp3c7_14330V3.1"/>
    </source>
</evidence>
<dbReference type="Gene3D" id="2.40.480.10">
    <property type="entry name" value="Allene oxide cyclase-like"/>
    <property type="match status" value="1"/>
</dbReference>
<dbReference type="EMBL" id="ABEU02000007">
    <property type="protein sequence ID" value="PNR51196.1"/>
    <property type="molecule type" value="Genomic_DNA"/>
</dbReference>
<feature type="region of interest" description="Disordered" evidence="9">
    <location>
        <begin position="16"/>
        <end position="36"/>
    </location>
</feature>
<evidence type="ECO:0000256" key="2">
    <source>
        <dbReference type="ARBA" id="ARBA00007982"/>
    </source>
</evidence>
<dbReference type="GO" id="GO:0009695">
    <property type="term" value="P:jasmonic acid biosynthetic process"/>
    <property type="evidence" value="ECO:0007669"/>
    <property type="project" value="InterPro"/>
</dbReference>
<dbReference type="InterPro" id="IPR009410">
    <property type="entry name" value="Allene_ox_cyc"/>
</dbReference>